<dbReference type="AlphaFoldDB" id="A0A9J5Z4K0"/>
<dbReference type="InterPro" id="IPR007592">
    <property type="entry name" value="GEBP"/>
</dbReference>
<dbReference type="PANTHER" id="PTHR31662:SF80">
    <property type="match status" value="1"/>
</dbReference>
<dbReference type="Pfam" id="PF04504">
    <property type="entry name" value="GeBP-like_DBD"/>
    <property type="match status" value="1"/>
</dbReference>
<dbReference type="GO" id="GO:0005634">
    <property type="term" value="C:nucleus"/>
    <property type="evidence" value="ECO:0007669"/>
    <property type="project" value="TreeGrafter"/>
</dbReference>
<sequence>MSESYEMQHINKPTFSNLEQGGTSENELKKEDEHVYHHHLAILKSIYHYLFNHGVIPYPYSENFIDYIKASVPNLKFHGKELVTKIVALEHQFFSIVEMTTGYDPNIINPIHREIFNLSMSL</sequence>
<dbReference type="PANTHER" id="PTHR31662">
    <property type="entry name" value="BNAANNG10740D PROTEIN-RELATED"/>
    <property type="match status" value="1"/>
</dbReference>
<dbReference type="OrthoDB" id="1310172at2759"/>
<evidence type="ECO:0000256" key="1">
    <source>
        <dbReference type="ARBA" id="ARBA00010820"/>
    </source>
</evidence>
<reference evidence="3 4" key="1">
    <citation type="submission" date="2020-09" db="EMBL/GenBank/DDBJ databases">
        <title>De no assembly of potato wild relative species, Solanum commersonii.</title>
        <authorList>
            <person name="Cho K."/>
        </authorList>
    </citation>
    <scope>NUCLEOTIDE SEQUENCE [LARGE SCALE GENOMIC DNA]</scope>
    <source>
        <strain evidence="3">LZ3.2</strain>
        <tissue evidence="3">Leaf</tissue>
    </source>
</reference>
<feature type="domain" description="Glabrous enhancer-binding protein-like DBD" evidence="2">
    <location>
        <begin position="40"/>
        <end position="121"/>
    </location>
</feature>
<dbReference type="Proteomes" id="UP000824120">
    <property type="component" value="Chromosome 5"/>
</dbReference>
<protein>
    <recommendedName>
        <fullName evidence="2">Glabrous enhancer-binding protein-like DBD domain-containing protein</fullName>
    </recommendedName>
</protein>
<dbReference type="InterPro" id="IPR053932">
    <property type="entry name" value="GeBP-like_DBD"/>
</dbReference>
<name>A0A9J5Z4K0_SOLCO</name>
<keyword evidence="4" id="KW-1185">Reference proteome</keyword>
<comment type="caution">
    <text evidence="3">The sequence shown here is derived from an EMBL/GenBank/DDBJ whole genome shotgun (WGS) entry which is preliminary data.</text>
</comment>
<organism evidence="3 4">
    <name type="scientific">Solanum commersonii</name>
    <name type="common">Commerson's wild potato</name>
    <name type="synonym">Commerson's nightshade</name>
    <dbReference type="NCBI Taxonomy" id="4109"/>
    <lineage>
        <taxon>Eukaryota</taxon>
        <taxon>Viridiplantae</taxon>
        <taxon>Streptophyta</taxon>
        <taxon>Embryophyta</taxon>
        <taxon>Tracheophyta</taxon>
        <taxon>Spermatophyta</taxon>
        <taxon>Magnoliopsida</taxon>
        <taxon>eudicotyledons</taxon>
        <taxon>Gunneridae</taxon>
        <taxon>Pentapetalae</taxon>
        <taxon>asterids</taxon>
        <taxon>lamiids</taxon>
        <taxon>Solanales</taxon>
        <taxon>Solanaceae</taxon>
        <taxon>Solanoideae</taxon>
        <taxon>Solaneae</taxon>
        <taxon>Solanum</taxon>
    </lineage>
</organism>
<evidence type="ECO:0000259" key="2">
    <source>
        <dbReference type="Pfam" id="PF04504"/>
    </source>
</evidence>
<comment type="similarity">
    <text evidence="1">Belongs to the GeBP family.</text>
</comment>
<dbReference type="GO" id="GO:0006355">
    <property type="term" value="P:regulation of DNA-templated transcription"/>
    <property type="evidence" value="ECO:0007669"/>
    <property type="project" value="InterPro"/>
</dbReference>
<accession>A0A9J5Z4K0</accession>
<evidence type="ECO:0000313" key="4">
    <source>
        <dbReference type="Proteomes" id="UP000824120"/>
    </source>
</evidence>
<dbReference type="EMBL" id="JACXVP010000005">
    <property type="protein sequence ID" value="KAG5605982.1"/>
    <property type="molecule type" value="Genomic_DNA"/>
</dbReference>
<evidence type="ECO:0000313" key="3">
    <source>
        <dbReference type="EMBL" id="KAG5605982.1"/>
    </source>
</evidence>
<proteinExistence type="inferred from homology"/>
<gene>
    <name evidence="3" type="ORF">H5410_027474</name>
</gene>